<evidence type="ECO:0000256" key="3">
    <source>
        <dbReference type="ARBA" id="ARBA00029540"/>
    </source>
</evidence>
<dbReference type="PIRSF" id="PIRSF002097">
    <property type="entry name" value="DNA-binding_Fis"/>
    <property type="match status" value="1"/>
</dbReference>
<dbReference type="InterPro" id="IPR009057">
    <property type="entry name" value="Homeodomain-like_sf"/>
</dbReference>
<evidence type="ECO:0000259" key="4">
    <source>
        <dbReference type="Pfam" id="PF02954"/>
    </source>
</evidence>
<dbReference type="SUPFAM" id="SSF46689">
    <property type="entry name" value="Homeodomain-like"/>
    <property type="match status" value="1"/>
</dbReference>
<dbReference type="OrthoDB" id="9802388at2"/>
<dbReference type="EMBL" id="CP003805">
    <property type="protein sequence ID" value="AGF48523.1"/>
    <property type="molecule type" value="Genomic_DNA"/>
</dbReference>
<dbReference type="AlphaFoldDB" id="M1L7F0"/>
<dbReference type="GO" id="GO:0006355">
    <property type="term" value="P:regulation of DNA-templated transcription"/>
    <property type="evidence" value="ECO:0007669"/>
    <property type="project" value="InterPro"/>
</dbReference>
<dbReference type="STRING" id="1208920.CONE_0800"/>
<organism evidence="5 6">
    <name type="scientific">Candidatus Kinetoplastidibacterium stringomonadis TCC290E</name>
    <dbReference type="NCBI Taxonomy" id="1208920"/>
    <lineage>
        <taxon>Bacteria</taxon>
        <taxon>Pseudomonadati</taxon>
        <taxon>Pseudomonadota</taxon>
        <taxon>Betaproteobacteria</taxon>
        <taxon>Candidatus Kinetoplastidibacterium</taxon>
    </lineage>
</organism>
<comment type="similarity">
    <text evidence="1">Belongs to the transcriptional regulatory Fis family.</text>
</comment>
<dbReference type="InterPro" id="IPR050207">
    <property type="entry name" value="Trans_regulatory_Fis"/>
</dbReference>
<feature type="domain" description="DNA binding HTH" evidence="4">
    <location>
        <begin position="38"/>
        <end position="72"/>
    </location>
</feature>
<dbReference type="Proteomes" id="UP000011541">
    <property type="component" value="Chromosome"/>
</dbReference>
<dbReference type="PANTHER" id="PTHR47918:SF1">
    <property type="entry name" value="DNA-BINDING PROTEIN FIS"/>
    <property type="match status" value="1"/>
</dbReference>
<dbReference type="PANTHER" id="PTHR47918">
    <property type="entry name" value="DNA-BINDING PROTEIN FIS"/>
    <property type="match status" value="1"/>
</dbReference>
<dbReference type="GO" id="GO:0043565">
    <property type="term" value="F:sequence-specific DNA binding"/>
    <property type="evidence" value="ECO:0007669"/>
    <property type="project" value="InterPro"/>
</dbReference>
<keyword evidence="2" id="KW-0238">DNA-binding</keyword>
<name>M1L7F0_9PROT</name>
<dbReference type="InterPro" id="IPR002197">
    <property type="entry name" value="HTH_Fis"/>
</dbReference>
<dbReference type="PATRIC" id="fig|1208920.3.peg.516"/>
<evidence type="ECO:0000313" key="6">
    <source>
        <dbReference type="Proteomes" id="UP000011541"/>
    </source>
</evidence>
<dbReference type="Gene3D" id="1.10.10.60">
    <property type="entry name" value="Homeodomain-like"/>
    <property type="match status" value="1"/>
</dbReference>
<reference evidence="5 6" key="1">
    <citation type="journal article" date="2013" name="Genome Biol. Evol.">
        <title>Genome evolution and phylogenomic analysis of candidatus kinetoplastibacterium, the betaproteobacterial endosymbionts of strigomonas and angomonas.</title>
        <authorList>
            <person name="Alves J.M."/>
            <person name="Serrano M.G."/>
            <person name="Maia da Silva F."/>
            <person name="Voegtly L.J."/>
            <person name="Matveyev A.V."/>
            <person name="Teixeira M.M."/>
            <person name="Camargo E.P."/>
            <person name="Buck G.A."/>
        </authorList>
    </citation>
    <scope>NUCLEOTIDE SEQUENCE [LARGE SCALE GENOMIC DNA]</scope>
    <source>
        <strain evidence="5 6">TCC290E</strain>
    </source>
</reference>
<dbReference type="InterPro" id="IPR005412">
    <property type="entry name" value="Fis_DNA-bd"/>
</dbReference>
<evidence type="ECO:0000313" key="5">
    <source>
        <dbReference type="EMBL" id="AGF48523.1"/>
    </source>
</evidence>
<proteinExistence type="inferred from homology"/>
<dbReference type="HOGENOM" id="CLU_158040_2_1_4"/>
<dbReference type="KEGG" id="kon:CONE_0800"/>
<dbReference type="eggNOG" id="COG2901">
    <property type="taxonomic scope" value="Bacteria"/>
</dbReference>
<sequence length="79" mass="9113">MNKQDIFEECIRISLARYMNDLGDSKPNDILKMVVLCVEKPVIEVALQRSNNNQSKAAEMLGITRSTLRKKLMLYKIQI</sequence>
<accession>M1L7F0</accession>
<protein>
    <recommendedName>
        <fullName evidence="3">Putative Fis-like DNA-binding protein</fullName>
    </recommendedName>
</protein>
<keyword evidence="6" id="KW-1185">Reference proteome</keyword>
<gene>
    <name evidence="5" type="ORF">CONE_0800</name>
</gene>
<dbReference type="Pfam" id="PF02954">
    <property type="entry name" value="HTH_8"/>
    <property type="match status" value="1"/>
</dbReference>
<dbReference type="RefSeq" id="WP_015397209.1">
    <property type="nucleotide sequence ID" value="NC_020299.1"/>
</dbReference>
<dbReference type="PRINTS" id="PR01590">
    <property type="entry name" value="HTHFIS"/>
</dbReference>
<evidence type="ECO:0000256" key="2">
    <source>
        <dbReference type="ARBA" id="ARBA00023125"/>
    </source>
</evidence>
<evidence type="ECO:0000256" key="1">
    <source>
        <dbReference type="ARBA" id="ARBA00008559"/>
    </source>
</evidence>